<reference evidence="1 2" key="1">
    <citation type="journal article" date="2009" name="PLoS Genet.">
        <title>Genomic analysis of the basal lineage fungus Rhizopus oryzae reveals a whole-genome duplication.</title>
        <authorList>
            <person name="Ma L.-J."/>
            <person name="Ibrahim A.S."/>
            <person name="Skory C."/>
            <person name="Grabherr M.G."/>
            <person name="Burger G."/>
            <person name="Butler M."/>
            <person name="Elias M."/>
            <person name="Idnurm A."/>
            <person name="Lang B.F."/>
            <person name="Sone T."/>
            <person name="Abe A."/>
            <person name="Calvo S.E."/>
            <person name="Corrochano L.M."/>
            <person name="Engels R."/>
            <person name="Fu J."/>
            <person name="Hansberg W."/>
            <person name="Kim J.-M."/>
            <person name="Kodira C.D."/>
            <person name="Koehrsen M.J."/>
            <person name="Liu B."/>
            <person name="Miranda-Saavedra D."/>
            <person name="O'Leary S."/>
            <person name="Ortiz-Castellanos L."/>
            <person name="Poulter R."/>
            <person name="Rodriguez-Romero J."/>
            <person name="Ruiz-Herrera J."/>
            <person name="Shen Y.-Q."/>
            <person name="Zeng Q."/>
            <person name="Galagan J."/>
            <person name="Birren B.W."/>
            <person name="Cuomo C.A."/>
            <person name="Wickes B.L."/>
        </authorList>
    </citation>
    <scope>NUCLEOTIDE SEQUENCE [LARGE SCALE GENOMIC DNA]</scope>
    <source>
        <strain evidence="2">RA 99-880 / ATCC MYA-4621 / FGSC 9543 / NRRL 43880</strain>
    </source>
</reference>
<dbReference type="RefSeq" id="XP_067518436.1">
    <property type="nucleotide sequence ID" value="XM_067662335.1"/>
</dbReference>
<keyword evidence="2" id="KW-1185">Reference proteome</keyword>
<dbReference type="GeneID" id="93614716"/>
<dbReference type="EMBL" id="CH476736">
    <property type="protein sequence ID" value="EIE83040.1"/>
    <property type="molecule type" value="Genomic_DNA"/>
</dbReference>
<organism evidence="1 2">
    <name type="scientific">Rhizopus delemar (strain RA 99-880 / ATCC MYA-4621 / FGSC 9543 / NRRL 43880)</name>
    <name type="common">Mucormycosis agent</name>
    <name type="synonym">Rhizopus arrhizus var. delemar</name>
    <dbReference type="NCBI Taxonomy" id="246409"/>
    <lineage>
        <taxon>Eukaryota</taxon>
        <taxon>Fungi</taxon>
        <taxon>Fungi incertae sedis</taxon>
        <taxon>Mucoromycota</taxon>
        <taxon>Mucoromycotina</taxon>
        <taxon>Mucoromycetes</taxon>
        <taxon>Mucorales</taxon>
        <taxon>Mucorineae</taxon>
        <taxon>Rhizopodaceae</taxon>
        <taxon>Rhizopus</taxon>
    </lineage>
</organism>
<dbReference type="VEuPathDB" id="FungiDB:RO3G_07745"/>
<evidence type="ECO:0000313" key="1">
    <source>
        <dbReference type="EMBL" id="EIE83040.1"/>
    </source>
</evidence>
<protein>
    <submittedName>
        <fullName evidence="1">Uncharacterized protein</fullName>
    </submittedName>
</protein>
<accession>I1C3L0</accession>
<gene>
    <name evidence="1" type="ORF">RO3G_07745</name>
</gene>
<dbReference type="Proteomes" id="UP000009138">
    <property type="component" value="Unassembled WGS sequence"/>
</dbReference>
<name>I1C3L0_RHIO9</name>
<dbReference type="InParanoid" id="I1C3L0"/>
<proteinExistence type="predicted"/>
<evidence type="ECO:0000313" key="2">
    <source>
        <dbReference type="Proteomes" id="UP000009138"/>
    </source>
</evidence>
<sequence length="52" mass="6113">MFQTSQQHADELFQRKRIYPALYVKLNPIESVGCNRSMEVHSKYNLAKKRAS</sequence>
<dbReference type="AlphaFoldDB" id="I1C3L0"/>